<dbReference type="Proteomes" id="UP000027222">
    <property type="component" value="Unassembled WGS sequence"/>
</dbReference>
<gene>
    <name evidence="2" type="ORF">GALMADRAFT_245438</name>
</gene>
<protein>
    <submittedName>
        <fullName evidence="2">Uncharacterized protein</fullName>
    </submittedName>
</protein>
<evidence type="ECO:0000313" key="3">
    <source>
        <dbReference type="Proteomes" id="UP000027222"/>
    </source>
</evidence>
<feature type="transmembrane region" description="Helical" evidence="1">
    <location>
        <begin position="29"/>
        <end position="51"/>
    </location>
</feature>
<keyword evidence="1" id="KW-0812">Transmembrane</keyword>
<accession>A0A067TEJ8</accession>
<dbReference type="AlphaFoldDB" id="A0A067TEJ8"/>
<feature type="transmembrane region" description="Helical" evidence="1">
    <location>
        <begin position="63"/>
        <end position="81"/>
    </location>
</feature>
<dbReference type="HOGENOM" id="CLU_1408876_0_0_1"/>
<dbReference type="EMBL" id="KL142375">
    <property type="protein sequence ID" value="KDR78319.1"/>
    <property type="molecule type" value="Genomic_DNA"/>
</dbReference>
<evidence type="ECO:0000313" key="2">
    <source>
        <dbReference type="EMBL" id="KDR78319.1"/>
    </source>
</evidence>
<keyword evidence="1" id="KW-1133">Transmembrane helix</keyword>
<evidence type="ECO:0000256" key="1">
    <source>
        <dbReference type="SAM" id="Phobius"/>
    </source>
</evidence>
<feature type="transmembrane region" description="Helical" evidence="1">
    <location>
        <begin position="118"/>
        <end position="136"/>
    </location>
</feature>
<keyword evidence="3" id="KW-1185">Reference proteome</keyword>
<reference evidence="3" key="1">
    <citation type="journal article" date="2014" name="Proc. Natl. Acad. Sci. U.S.A.">
        <title>Extensive sampling of basidiomycete genomes demonstrates inadequacy of the white-rot/brown-rot paradigm for wood decay fungi.</title>
        <authorList>
            <person name="Riley R."/>
            <person name="Salamov A.A."/>
            <person name="Brown D.W."/>
            <person name="Nagy L.G."/>
            <person name="Floudas D."/>
            <person name="Held B.W."/>
            <person name="Levasseur A."/>
            <person name="Lombard V."/>
            <person name="Morin E."/>
            <person name="Otillar R."/>
            <person name="Lindquist E.A."/>
            <person name="Sun H."/>
            <person name="LaButti K.M."/>
            <person name="Schmutz J."/>
            <person name="Jabbour D."/>
            <person name="Luo H."/>
            <person name="Baker S.E."/>
            <person name="Pisabarro A.G."/>
            <person name="Walton J.D."/>
            <person name="Blanchette R.A."/>
            <person name="Henrissat B."/>
            <person name="Martin F."/>
            <person name="Cullen D."/>
            <person name="Hibbett D.S."/>
            <person name="Grigoriev I.V."/>
        </authorList>
    </citation>
    <scope>NUCLEOTIDE SEQUENCE [LARGE SCALE GENOMIC DNA]</scope>
    <source>
        <strain evidence="3">CBS 339.88</strain>
    </source>
</reference>
<sequence length="193" mass="21356">MFFTPVALRSPGHESSHRWPAPLSRKIDLWLWISMASSVAIILILQFSTSYSNSPLSIEPGPFGFAIFVVIIFYDTTLLILSSKERNITASVAVGWQMDAERVEEVEGAAQMRRTINFWILAVCQSGMAALGLYVGSRLTLLLWAPVQGFHNPIRECVEFAFSLGEMGILTYIAARCIVRDTVGAIILSSNNV</sequence>
<dbReference type="OrthoDB" id="3033694at2759"/>
<proteinExistence type="predicted"/>
<keyword evidence="1" id="KW-0472">Membrane</keyword>
<organism evidence="2 3">
    <name type="scientific">Galerina marginata (strain CBS 339.88)</name>
    <dbReference type="NCBI Taxonomy" id="685588"/>
    <lineage>
        <taxon>Eukaryota</taxon>
        <taxon>Fungi</taxon>
        <taxon>Dikarya</taxon>
        <taxon>Basidiomycota</taxon>
        <taxon>Agaricomycotina</taxon>
        <taxon>Agaricomycetes</taxon>
        <taxon>Agaricomycetidae</taxon>
        <taxon>Agaricales</taxon>
        <taxon>Agaricineae</taxon>
        <taxon>Strophariaceae</taxon>
        <taxon>Galerina</taxon>
    </lineage>
</organism>
<name>A0A067TEJ8_GALM3</name>